<evidence type="ECO:0000259" key="10">
    <source>
        <dbReference type="Pfam" id="PF21088"/>
    </source>
</evidence>
<accession>A0ABW1XJW6</accession>
<evidence type="ECO:0000256" key="2">
    <source>
        <dbReference type="ARBA" id="ARBA00008017"/>
    </source>
</evidence>
<dbReference type="Gene3D" id="3.30.70.100">
    <property type="match status" value="1"/>
</dbReference>
<dbReference type="Gene3D" id="1.10.287.1260">
    <property type="match status" value="1"/>
</dbReference>
<feature type="transmembrane region" description="Helical" evidence="7">
    <location>
        <begin position="96"/>
        <end position="126"/>
    </location>
</feature>
<dbReference type="SUPFAM" id="SSF50182">
    <property type="entry name" value="Sm-like ribonucleoproteins"/>
    <property type="match status" value="1"/>
</dbReference>
<dbReference type="Pfam" id="PF00924">
    <property type="entry name" value="MS_channel_2nd"/>
    <property type="match status" value="1"/>
</dbReference>
<feature type="transmembrane region" description="Helical" evidence="7">
    <location>
        <begin position="67"/>
        <end position="90"/>
    </location>
</feature>
<dbReference type="InterPro" id="IPR049278">
    <property type="entry name" value="MS_channel_C"/>
</dbReference>
<protein>
    <recommendedName>
        <fullName evidence="7">Small-conductance mechanosensitive channel</fullName>
    </recommendedName>
</protein>
<dbReference type="InterPro" id="IPR008910">
    <property type="entry name" value="MSC_TM_helix"/>
</dbReference>
<feature type="domain" description="Mechanosensitive ion channel MscS C-terminal" evidence="9">
    <location>
        <begin position="185"/>
        <end position="267"/>
    </location>
</feature>
<comment type="subunit">
    <text evidence="7">Homoheptamer.</text>
</comment>
<keyword evidence="7" id="KW-0406">Ion transport</keyword>
<evidence type="ECO:0000256" key="1">
    <source>
        <dbReference type="ARBA" id="ARBA00004651"/>
    </source>
</evidence>
<dbReference type="InterPro" id="IPR023408">
    <property type="entry name" value="MscS_beta-dom_sf"/>
</dbReference>
<evidence type="ECO:0000256" key="3">
    <source>
        <dbReference type="ARBA" id="ARBA00022475"/>
    </source>
</evidence>
<comment type="caution">
    <text evidence="7">Lacks conserved residue(s) required for the propagation of feature annotation.</text>
</comment>
<evidence type="ECO:0000313" key="12">
    <source>
        <dbReference type="Proteomes" id="UP001596364"/>
    </source>
</evidence>
<name>A0ABW1XJW6_9ALTE</name>
<reference evidence="12" key="1">
    <citation type="journal article" date="2019" name="Int. J. Syst. Evol. Microbiol.">
        <title>The Global Catalogue of Microorganisms (GCM) 10K type strain sequencing project: providing services to taxonomists for standard genome sequencing and annotation.</title>
        <authorList>
            <consortium name="The Broad Institute Genomics Platform"/>
            <consortium name="The Broad Institute Genome Sequencing Center for Infectious Disease"/>
            <person name="Wu L."/>
            <person name="Ma J."/>
        </authorList>
    </citation>
    <scope>NUCLEOTIDE SEQUENCE [LARGE SCALE GENOMIC DNA]</scope>
    <source>
        <strain evidence="12">CGMCC 1.16031</strain>
    </source>
</reference>
<dbReference type="InterPro" id="IPR049142">
    <property type="entry name" value="MS_channel_1st"/>
</dbReference>
<dbReference type="PANTHER" id="PTHR30221">
    <property type="entry name" value="SMALL-CONDUCTANCE MECHANOSENSITIVE CHANNEL"/>
    <property type="match status" value="1"/>
</dbReference>
<feature type="domain" description="Mechanosensitive ion channel transmembrane helices 2/3" evidence="10">
    <location>
        <begin position="78"/>
        <end position="111"/>
    </location>
</feature>
<comment type="function">
    <text evidence="7">Mechanosensitive channel that participates in the regulation of osmotic pressure changes within the cell, opening in response to stretch forces in the membrane lipid bilayer, without the need for other proteins. Contributes to normal resistance to hypoosmotic shock. Forms an ion channel of 1.0 nanosiemens conductance with a slight preference for anions.</text>
</comment>
<keyword evidence="7" id="KW-0997">Cell inner membrane</keyword>
<dbReference type="Gene3D" id="2.30.30.60">
    <property type="match status" value="1"/>
</dbReference>
<evidence type="ECO:0000259" key="9">
    <source>
        <dbReference type="Pfam" id="PF21082"/>
    </source>
</evidence>
<comment type="caution">
    <text evidence="11">The sequence shown here is derived from an EMBL/GenBank/DDBJ whole genome shotgun (WGS) entry which is preliminary data.</text>
</comment>
<dbReference type="Pfam" id="PF21082">
    <property type="entry name" value="MS_channel_3rd"/>
    <property type="match status" value="1"/>
</dbReference>
<keyword evidence="5 7" id="KW-1133">Transmembrane helix</keyword>
<dbReference type="RefSeq" id="WP_131259041.1">
    <property type="nucleotide sequence ID" value="NZ_JBHSUS010000001.1"/>
</dbReference>
<dbReference type="Proteomes" id="UP001596364">
    <property type="component" value="Unassembled WGS sequence"/>
</dbReference>
<organism evidence="11 12">
    <name type="scientific">Pseudobowmanella zhangzhouensis</name>
    <dbReference type="NCBI Taxonomy" id="1537679"/>
    <lineage>
        <taxon>Bacteria</taxon>
        <taxon>Pseudomonadati</taxon>
        <taxon>Pseudomonadota</taxon>
        <taxon>Gammaproteobacteria</taxon>
        <taxon>Alteromonadales</taxon>
        <taxon>Alteromonadaceae</taxon>
    </lineage>
</organism>
<sequence>MQPSLTDSTETLNKIYDVSIELLLTYGPKVLLAFIVLFAGFWVIKGILRVLDVALSTAKVEPTLRSFLGSISNAFLRIILLIIFASMIGVETASLIAMLGAAGLAIGLALQGSLSNFAGGVLILLFKPFKVGDVIEAQGFLGKVTEIQIFNTLMLTLDNQKVVIPNGALSNGNIKNLFSEPTRRIDLTFGVSYSDDIDKVRAVLKDVLAAESRLLADHDQDIFVSAHADSSVNFELRAWVNSDDYVKTRFALIEAVKKAFDANDISIPFPQRDVHIYQHNN</sequence>
<dbReference type="InterPro" id="IPR045275">
    <property type="entry name" value="MscS_archaea/bacteria_type"/>
</dbReference>
<comment type="similarity">
    <text evidence="2 7">Belongs to the MscS (TC 1.A.23) family.</text>
</comment>
<proteinExistence type="inferred from homology"/>
<keyword evidence="7" id="KW-0813">Transport</keyword>
<dbReference type="SUPFAM" id="SSF82689">
    <property type="entry name" value="Mechanosensitive channel protein MscS (YggB), C-terminal domain"/>
    <property type="match status" value="1"/>
</dbReference>
<feature type="transmembrane region" description="Helical" evidence="7">
    <location>
        <begin position="31"/>
        <end position="55"/>
    </location>
</feature>
<keyword evidence="3" id="KW-1003">Cell membrane</keyword>
<dbReference type="Pfam" id="PF21088">
    <property type="entry name" value="MS_channel_1st"/>
    <property type="match status" value="1"/>
</dbReference>
<dbReference type="EMBL" id="JBHSUS010000001">
    <property type="protein sequence ID" value="MFC6438934.1"/>
    <property type="molecule type" value="Genomic_DNA"/>
</dbReference>
<evidence type="ECO:0000313" key="11">
    <source>
        <dbReference type="EMBL" id="MFC6438934.1"/>
    </source>
</evidence>
<evidence type="ECO:0000256" key="5">
    <source>
        <dbReference type="ARBA" id="ARBA00022989"/>
    </source>
</evidence>
<dbReference type="InterPro" id="IPR006685">
    <property type="entry name" value="MscS_channel_2nd"/>
</dbReference>
<evidence type="ECO:0000256" key="7">
    <source>
        <dbReference type="RuleBase" id="RU369025"/>
    </source>
</evidence>
<dbReference type="PANTHER" id="PTHR30221:SF1">
    <property type="entry name" value="SMALL-CONDUCTANCE MECHANOSENSITIVE CHANNEL"/>
    <property type="match status" value="1"/>
</dbReference>
<keyword evidence="6 7" id="KW-0472">Membrane</keyword>
<keyword evidence="4 7" id="KW-0812">Transmembrane</keyword>
<evidence type="ECO:0000256" key="6">
    <source>
        <dbReference type="ARBA" id="ARBA00023136"/>
    </source>
</evidence>
<keyword evidence="7" id="KW-0407">Ion channel</keyword>
<comment type="subcellular location">
    <subcellularLocation>
        <location evidence="7">Cell inner membrane</location>
        <topology evidence="7">Multi-pass membrane protein</topology>
    </subcellularLocation>
    <subcellularLocation>
        <location evidence="1">Cell membrane</location>
        <topology evidence="1">Multi-pass membrane protein</topology>
    </subcellularLocation>
</comment>
<gene>
    <name evidence="11" type="ORF">ACFP85_02040</name>
</gene>
<evidence type="ECO:0000259" key="8">
    <source>
        <dbReference type="Pfam" id="PF00924"/>
    </source>
</evidence>
<dbReference type="InterPro" id="IPR011014">
    <property type="entry name" value="MscS_channel_TM-2"/>
</dbReference>
<dbReference type="InterPro" id="IPR011066">
    <property type="entry name" value="MscS_channel_C_sf"/>
</dbReference>
<evidence type="ECO:0000256" key="4">
    <source>
        <dbReference type="ARBA" id="ARBA00022692"/>
    </source>
</evidence>
<keyword evidence="12" id="KW-1185">Reference proteome</keyword>
<dbReference type="InterPro" id="IPR010920">
    <property type="entry name" value="LSM_dom_sf"/>
</dbReference>
<feature type="domain" description="Mechanosensitive ion channel MscS" evidence="8">
    <location>
        <begin position="113"/>
        <end position="177"/>
    </location>
</feature>
<dbReference type="Pfam" id="PF05552">
    <property type="entry name" value="MS_channel_1st_1"/>
    <property type="match status" value="1"/>
</dbReference>
<dbReference type="SUPFAM" id="SSF82861">
    <property type="entry name" value="Mechanosensitive channel protein MscS (YggB), transmembrane region"/>
    <property type="match status" value="1"/>
</dbReference>